<keyword evidence="2" id="KW-1185">Reference proteome</keyword>
<organism evidence="1 2">
    <name type="scientific">Sphingomonas aerophila</name>
    <dbReference type="NCBI Taxonomy" id="1344948"/>
    <lineage>
        <taxon>Bacteria</taxon>
        <taxon>Pseudomonadati</taxon>
        <taxon>Pseudomonadota</taxon>
        <taxon>Alphaproteobacteria</taxon>
        <taxon>Sphingomonadales</taxon>
        <taxon>Sphingomonadaceae</taxon>
        <taxon>Sphingomonas</taxon>
    </lineage>
</organism>
<reference evidence="1 2" key="1">
    <citation type="submission" date="2020-08" db="EMBL/GenBank/DDBJ databases">
        <title>Genomic Encyclopedia of Type Strains, Phase IV (KMG-IV): sequencing the most valuable type-strain genomes for metagenomic binning, comparative biology and taxonomic classification.</title>
        <authorList>
            <person name="Goeker M."/>
        </authorList>
    </citation>
    <scope>NUCLEOTIDE SEQUENCE [LARGE SCALE GENOMIC DNA]</scope>
    <source>
        <strain evidence="1 2">DSM 100044</strain>
    </source>
</reference>
<dbReference type="RefSeq" id="WP_184060658.1">
    <property type="nucleotide sequence ID" value="NZ_JACIJK010000018.1"/>
</dbReference>
<name>A0A7W9BGZ8_9SPHN</name>
<gene>
    <name evidence="1" type="ORF">FHS94_003830</name>
</gene>
<evidence type="ECO:0000313" key="2">
    <source>
        <dbReference type="Proteomes" id="UP000546200"/>
    </source>
</evidence>
<dbReference type="AlphaFoldDB" id="A0A7W9BGZ8"/>
<protein>
    <submittedName>
        <fullName evidence="1">Uncharacterized protein</fullName>
    </submittedName>
</protein>
<accession>A0A7W9BGZ8</accession>
<dbReference type="Proteomes" id="UP000546200">
    <property type="component" value="Unassembled WGS sequence"/>
</dbReference>
<comment type="caution">
    <text evidence="1">The sequence shown here is derived from an EMBL/GenBank/DDBJ whole genome shotgun (WGS) entry which is preliminary data.</text>
</comment>
<evidence type="ECO:0000313" key="1">
    <source>
        <dbReference type="EMBL" id="MBB5716958.1"/>
    </source>
</evidence>
<sequence length="45" mass="4935">MLTALHSLAADFAREQRAKPVPLQPHSLMAYVDAAPEQQAFDVAQ</sequence>
<proteinExistence type="predicted"/>
<dbReference type="EMBL" id="JACIJK010000018">
    <property type="protein sequence ID" value="MBB5716958.1"/>
    <property type="molecule type" value="Genomic_DNA"/>
</dbReference>